<dbReference type="AlphaFoldDB" id="A0A7X2H5Z1"/>
<organism evidence="2 3">
    <name type="scientific">Paenibacillus monticola</name>
    <dbReference type="NCBI Taxonomy" id="2666075"/>
    <lineage>
        <taxon>Bacteria</taxon>
        <taxon>Bacillati</taxon>
        <taxon>Bacillota</taxon>
        <taxon>Bacilli</taxon>
        <taxon>Bacillales</taxon>
        <taxon>Paenibacillaceae</taxon>
        <taxon>Paenibacillus</taxon>
    </lineage>
</organism>
<dbReference type="Proteomes" id="UP000463051">
    <property type="component" value="Unassembled WGS sequence"/>
</dbReference>
<proteinExistence type="predicted"/>
<evidence type="ECO:0008006" key="4">
    <source>
        <dbReference type="Google" id="ProtNLM"/>
    </source>
</evidence>
<name>A0A7X2H5Z1_9BACL</name>
<accession>A0A7X2H5Z1</accession>
<keyword evidence="1" id="KW-0812">Transmembrane</keyword>
<sequence length="516" mass="57508">MNKRVQSILLLLIVAVLLLPASLVHSAAAPQQQVLLLFDSLAIGTAREGNVNELQRQLASLNAKVTLVSLDQYERGAMAPYSNVITVINAPDLAIANKSYLGDLERYKGQYLHIGYSPPASLKKALQLTTGVMYGASADLQIGEFQETGLQVQDMPYIAASKAVQAYGTVSFRDRSLQVPYAVSSGKYTYVPYLVQGNASILAIANVLKDWLHPNVSPQTYLVLKEIYPFSDLELLEKTADELYQDGIPFIASVRPVFSNTDFPAMQRYLEALKIVQSRNGSILVNAPVIMPSINSSDHTLQEKMNGFINLLINNRIAPLGIGADSYWSYDKEYANAGMGFFDSAVLFQDDKQVLYMEQTNTSKTFASSLYSLPLDFLQSVQHKASKAMPAFPLNTAITVDFPQDEAELENMLHSLEQYWIPFADYKQGAHRVVTDTSTISSLQGVISINGQELNIDYTPETVNDDFQYTQEQKKSFTKLFNVQNQFFIVVIIISLLLFGGLLIIGNRMYRKKYMK</sequence>
<protein>
    <recommendedName>
        <fullName evidence="4">DUF2334 domain-containing protein</fullName>
    </recommendedName>
</protein>
<dbReference type="EMBL" id="WJXB01000004">
    <property type="protein sequence ID" value="MRN54073.1"/>
    <property type="molecule type" value="Genomic_DNA"/>
</dbReference>
<dbReference type="RefSeq" id="WP_154119090.1">
    <property type="nucleotide sequence ID" value="NZ_WJXB01000004.1"/>
</dbReference>
<keyword evidence="1" id="KW-1133">Transmembrane helix</keyword>
<evidence type="ECO:0000256" key="1">
    <source>
        <dbReference type="SAM" id="Phobius"/>
    </source>
</evidence>
<reference evidence="2 3" key="1">
    <citation type="submission" date="2019-11" db="EMBL/GenBank/DDBJ databases">
        <title>Paenibacillus monticola sp. nov., a novel PGPR strain isolated from mountain sample in China.</title>
        <authorList>
            <person name="Zhao Q."/>
            <person name="Li H.-P."/>
            <person name="Zhang J.-L."/>
        </authorList>
    </citation>
    <scope>NUCLEOTIDE SEQUENCE [LARGE SCALE GENOMIC DNA]</scope>
    <source>
        <strain evidence="2 3">LC-T2</strain>
    </source>
</reference>
<evidence type="ECO:0000313" key="3">
    <source>
        <dbReference type="Proteomes" id="UP000463051"/>
    </source>
</evidence>
<keyword evidence="3" id="KW-1185">Reference proteome</keyword>
<evidence type="ECO:0000313" key="2">
    <source>
        <dbReference type="EMBL" id="MRN54073.1"/>
    </source>
</evidence>
<gene>
    <name evidence="2" type="ORF">GJB61_13895</name>
</gene>
<feature type="transmembrane region" description="Helical" evidence="1">
    <location>
        <begin position="487"/>
        <end position="506"/>
    </location>
</feature>
<comment type="caution">
    <text evidence="2">The sequence shown here is derived from an EMBL/GenBank/DDBJ whole genome shotgun (WGS) entry which is preliminary data.</text>
</comment>
<keyword evidence="1" id="KW-0472">Membrane</keyword>